<dbReference type="Proteomes" id="UP000186953">
    <property type="component" value="Unassembled WGS sequence"/>
</dbReference>
<gene>
    <name evidence="1" type="ORF">SAMN05421797_1144</name>
</gene>
<organism evidence="1 2">
    <name type="scientific">Maribacter ulvicola</name>
    <dbReference type="NCBI Taxonomy" id="228959"/>
    <lineage>
        <taxon>Bacteria</taxon>
        <taxon>Pseudomonadati</taxon>
        <taxon>Bacteroidota</taxon>
        <taxon>Flavobacteriia</taxon>
        <taxon>Flavobacteriales</taxon>
        <taxon>Flavobacteriaceae</taxon>
        <taxon>Maribacter</taxon>
    </lineage>
</organism>
<accession>A0A1N7AQG2</accession>
<sequence>MLLTLTEGKFPFAPVTRITINGSKPILALTYLVYPHTTAQAY</sequence>
<protein>
    <submittedName>
        <fullName evidence="1">Uncharacterized protein</fullName>
    </submittedName>
</protein>
<name>A0A1N7AQG2_9FLAO</name>
<keyword evidence="2" id="KW-1185">Reference proteome</keyword>
<dbReference type="STRING" id="228959.SAMN05421797_1144"/>
<evidence type="ECO:0000313" key="1">
    <source>
        <dbReference type="EMBL" id="SIR41285.1"/>
    </source>
</evidence>
<reference evidence="2" key="1">
    <citation type="submission" date="2017-01" db="EMBL/GenBank/DDBJ databases">
        <authorList>
            <person name="Varghese N."/>
            <person name="Submissions S."/>
        </authorList>
    </citation>
    <scope>NUCLEOTIDE SEQUENCE [LARGE SCALE GENOMIC DNA]</scope>
    <source>
        <strain evidence="2">DSM 15366</strain>
    </source>
</reference>
<dbReference type="EMBL" id="FTMA01000014">
    <property type="protein sequence ID" value="SIR41285.1"/>
    <property type="molecule type" value="Genomic_DNA"/>
</dbReference>
<dbReference type="AlphaFoldDB" id="A0A1N7AQG2"/>
<proteinExistence type="predicted"/>
<evidence type="ECO:0000313" key="2">
    <source>
        <dbReference type="Proteomes" id="UP000186953"/>
    </source>
</evidence>